<dbReference type="Gene3D" id="3.30.160.20">
    <property type="match status" value="1"/>
</dbReference>
<dbReference type="SUPFAM" id="SSF75620">
    <property type="entry name" value="Release factor"/>
    <property type="match status" value="1"/>
</dbReference>
<accession>A0AAV0BXI2</accession>
<evidence type="ECO:0000313" key="5">
    <source>
        <dbReference type="EMBL" id="CAH7690894.1"/>
    </source>
</evidence>
<dbReference type="InterPro" id="IPR005139">
    <property type="entry name" value="PCRF"/>
</dbReference>
<dbReference type="GO" id="GO:0003747">
    <property type="term" value="F:translation release factor activity"/>
    <property type="evidence" value="ECO:0007669"/>
    <property type="project" value="InterPro"/>
</dbReference>
<comment type="similarity">
    <text evidence="1">Belongs to the prokaryotic/mitochondrial release factor family.</text>
</comment>
<evidence type="ECO:0000259" key="4">
    <source>
        <dbReference type="PROSITE" id="PS00745"/>
    </source>
</evidence>
<keyword evidence="2" id="KW-0488">Methylation</keyword>
<feature type="domain" description="Prokaryotic-type class I peptide chain release factors" evidence="4">
    <location>
        <begin position="300"/>
        <end position="316"/>
    </location>
</feature>
<dbReference type="GO" id="GO:0032543">
    <property type="term" value="P:mitochondrial translation"/>
    <property type="evidence" value="ECO:0007669"/>
    <property type="project" value="UniProtKB-ARBA"/>
</dbReference>
<name>A0AAV0BXI2_PHAPC</name>
<dbReference type="PANTHER" id="PTHR43804:SF7">
    <property type="entry name" value="LD18447P"/>
    <property type="match status" value="1"/>
</dbReference>
<dbReference type="EMBL" id="CALTRL010006424">
    <property type="protein sequence ID" value="CAH7690894.1"/>
    <property type="molecule type" value="Genomic_DNA"/>
</dbReference>
<protein>
    <submittedName>
        <fullName evidence="5">Expressed protein</fullName>
    </submittedName>
</protein>
<evidence type="ECO:0000256" key="3">
    <source>
        <dbReference type="ARBA" id="ARBA00022917"/>
    </source>
</evidence>
<evidence type="ECO:0000256" key="1">
    <source>
        <dbReference type="ARBA" id="ARBA00010835"/>
    </source>
</evidence>
<organism evidence="5 6">
    <name type="scientific">Phakopsora pachyrhizi</name>
    <name type="common">Asian soybean rust disease fungus</name>
    <dbReference type="NCBI Taxonomy" id="170000"/>
    <lineage>
        <taxon>Eukaryota</taxon>
        <taxon>Fungi</taxon>
        <taxon>Dikarya</taxon>
        <taxon>Basidiomycota</taxon>
        <taxon>Pucciniomycotina</taxon>
        <taxon>Pucciniomycetes</taxon>
        <taxon>Pucciniales</taxon>
        <taxon>Phakopsoraceae</taxon>
        <taxon>Phakopsora</taxon>
    </lineage>
</organism>
<evidence type="ECO:0000256" key="2">
    <source>
        <dbReference type="ARBA" id="ARBA00022481"/>
    </source>
</evidence>
<dbReference type="PANTHER" id="PTHR43804">
    <property type="entry name" value="LD18447P"/>
    <property type="match status" value="1"/>
</dbReference>
<dbReference type="SMART" id="SM00937">
    <property type="entry name" value="PCRF"/>
    <property type="match status" value="1"/>
</dbReference>
<proteinExistence type="inferred from homology"/>
<dbReference type="Gene3D" id="6.10.140.1950">
    <property type="match status" value="1"/>
</dbReference>
<dbReference type="InterPro" id="IPR045853">
    <property type="entry name" value="Pep_chain_release_fac_I_sf"/>
</dbReference>
<reference evidence="5" key="1">
    <citation type="submission" date="2022-06" db="EMBL/GenBank/DDBJ databases">
        <authorList>
            <consortium name="SYNGENTA / RWTH Aachen University"/>
        </authorList>
    </citation>
    <scope>NUCLEOTIDE SEQUENCE</scope>
</reference>
<dbReference type="InterPro" id="IPR050057">
    <property type="entry name" value="Prokaryotic/Mito_RF"/>
</dbReference>
<sequence length="463" mass="53410">MSTRINTRLALIRYNGRSRCYYSQHQSNHSLVTSPSRSLSSVPLSKADDRVSIYSHLKNSGDTIRLLESSRNLLDSIRLNPNSDAWSQPELVKRQKTYQPLRQAIEEWDQYESLVDDLKLISETDPDKEMRRIAEAELETLTSTQLPRQVQIIRNELIQAHSPTPRSFQLSSALLEIKPGVGGVEASHFSTTLMNMYTRFAQRQNWTLKPISIEYMVSGQGQDGLREAVLEIEGKNVYRWLRWEAGVHRVQRVPVMQNTSSIHTSTAAVIVLPLNSKTQDSDTEEEELFDEKDIRLDTMRSQGAGGQHVNKTESAVRLTHLPTGIVVSMQDSRSQHQNRARAFMILRARLWDLKSRQRKEDMRGLRLSQVKNTQRSEKIRTYNYPQGRVTDHRAGLTIPRLTNFLEDGGSTKKDQPNDDEIQFINDDSYSSVRSSSLEMIWQELERLERRDKLNEILDEFSKR</sequence>
<keyword evidence="6" id="KW-1185">Reference proteome</keyword>
<dbReference type="PROSITE" id="PS00745">
    <property type="entry name" value="RF_PROK_I"/>
    <property type="match status" value="1"/>
</dbReference>
<dbReference type="Gene3D" id="3.30.70.1660">
    <property type="match status" value="1"/>
</dbReference>
<dbReference type="AlphaFoldDB" id="A0AAV0BXI2"/>
<evidence type="ECO:0000313" key="6">
    <source>
        <dbReference type="Proteomes" id="UP001153365"/>
    </source>
</evidence>
<dbReference type="InterPro" id="IPR000352">
    <property type="entry name" value="Pep_chain_release_fac_I"/>
</dbReference>
<comment type="caution">
    <text evidence="5">The sequence shown here is derived from an EMBL/GenBank/DDBJ whole genome shotgun (WGS) entry which is preliminary data.</text>
</comment>
<dbReference type="GO" id="GO:0005739">
    <property type="term" value="C:mitochondrion"/>
    <property type="evidence" value="ECO:0007669"/>
    <property type="project" value="GOC"/>
</dbReference>
<dbReference type="Pfam" id="PF03462">
    <property type="entry name" value="PCRF"/>
    <property type="match status" value="1"/>
</dbReference>
<dbReference type="Proteomes" id="UP001153365">
    <property type="component" value="Unassembled WGS sequence"/>
</dbReference>
<dbReference type="Pfam" id="PF00472">
    <property type="entry name" value="RF-1"/>
    <property type="match status" value="1"/>
</dbReference>
<keyword evidence="3" id="KW-0648">Protein biosynthesis</keyword>
<dbReference type="FunFam" id="3.30.160.20:FF:000070">
    <property type="entry name" value="Related to MRF1-peptide chain release factor, mitochondrial"/>
    <property type="match status" value="1"/>
</dbReference>
<gene>
    <name evidence="5" type="ORF">PPACK8108_LOCUS26356</name>
</gene>